<dbReference type="InterPro" id="IPR009012">
    <property type="entry name" value="GrpE_head"/>
</dbReference>
<dbReference type="AlphaFoldDB" id="A0A7C8HF77"/>
<dbReference type="Gene3D" id="2.30.22.10">
    <property type="entry name" value="Head domain of nucleotide exchange factor GrpE"/>
    <property type="match status" value="1"/>
</dbReference>
<name>A0A7C8HF77_9FIRM</name>
<dbReference type="SUPFAM" id="SSF51064">
    <property type="entry name" value="Head domain of nucleotide exchange factor GrpE"/>
    <property type="match status" value="1"/>
</dbReference>
<dbReference type="GO" id="GO:0051087">
    <property type="term" value="F:protein-folding chaperone binding"/>
    <property type="evidence" value="ECO:0007669"/>
    <property type="project" value="InterPro"/>
</dbReference>
<organism evidence="2 3">
    <name type="scientific">Defluviitalea raffinosedens</name>
    <dbReference type="NCBI Taxonomy" id="1450156"/>
    <lineage>
        <taxon>Bacteria</taxon>
        <taxon>Bacillati</taxon>
        <taxon>Bacillota</taxon>
        <taxon>Clostridia</taxon>
        <taxon>Lachnospirales</taxon>
        <taxon>Defluviitaleaceae</taxon>
        <taxon>Defluviitalea</taxon>
    </lineage>
</organism>
<keyword evidence="1" id="KW-0143">Chaperone</keyword>
<dbReference type="RefSeq" id="WP_158740744.1">
    <property type="nucleotide sequence ID" value="NZ_WSLF01000008.1"/>
</dbReference>
<dbReference type="Proteomes" id="UP000483018">
    <property type="component" value="Unassembled WGS sequence"/>
</dbReference>
<gene>
    <name evidence="2" type="primary">grpE</name>
    <name evidence="2" type="ORF">GND95_09460</name>
</gene>
<dbReference type="GO" id="GO:0042803">
    <property type="term" value="F:protein homodimerization activity"/>
    <property type="evidence" value="ECO:0007669"/>
    <property type="project" value="InterPro"/>
</dbReference>
<dbReference type="GO" id="GO:0006457">
    <property type="term" value="P:protein folding"/>
    <property type="evidence" value="ECO:0007669"/>
    <property type="project" value="InterPro"/>
</dbReference>
<sequence>MIKDYPPLLQKSSELVEAWRKTLQAFDQFSKQSVKGCFFHMKMKVMLKILHHLSEENKLSIYDEKIFEYFDHLMNHYQKTIQLFQDNEQEIKTGKAKEILSGICTVLSSQLKQFRENQMVEQGISDPKASVNPIKAEKEKFLMDEKINILNQLDDLEDQWTKEEMEKTLLSLRKHLIDLAKDDTQQVQCVKEIYEGLIQNLKGPLYKCYAKKSKKGIEKLNDFHLRKAANFYYESIKQEKENVEAIIKIQVNALEEEMKNEAYEDREQQIIQEILHTIREAYQHLGKEIEELEQFFKEAEKQPNKIHISSPEEFETYLKVQGMDAYVNDLNVKSKLNYKDREIVEFNENYNAFNQIWNEFKKELFNHYNDKINQDNLLRRIDLKLQNNMELSQKIIQSFSDFYEKTKKGAGEIVETEYTPIIEGIGETIHIKIESLKESLELFSEIKNEMLQRASEEFKEFISEKDFEKITEDLFEKFMIESMNEFPLEESDFTKKQLAFLDGKEEEGMAFLSDRLLRRQEKIEQEADKRIIKFLREHLLFEMSTYEEIINYSVSKLRESQEDFIITYVKEIDALTHSIEEILKAYKIEFIHPNPHEKFNGKEHEVLMAEVREGFQKGEIIKTMNKGYMLDGQIILKANVIAGK</sequence>
<evidence type="ECO:0000313" key="2">
    <source>
        <dbReference type="EMBL" id="KAE9633454.1"/>
    </source>
</evidence>
<dbReference type="InterPro" id="IPR000740">
    <property type="entry name" value="GrpE"/>
</dbReference>
<dbReference type="Pfam" id="PF01025">
    <property type="entry name" value="GrpE"/>
    <property type="match status" value="1"/>
</dbReference>
<reference evidence="2 3" key="1">
    <citation type="submission" date="2019-12" db="EMBL/GenBank/DDBJ databases">
        <title>Defluviitalea raffinosedens, isolated from a biogas fermenter, genome sequencing and characterization.</title>
        <authorList>
            <person name="Rettenmaier R."/>
            <person name="Schneider M."/>
            <person name="Neuhaus K."/>
            <person name="Liebl W."/>
            <person name="Zverlov V."/>
        </authorList>
    </citation>
    <scope>NUCLEOTIDE SEQUENCE [LARGE SCALE GENOMIC DNA]</scope>
    <source>
        <strain evidence="2 3">249c-K6</strain>
    </source>
</reference>
<keyword evidence="3" id="KW-1185">Reference proteome</keyword>
<protein>
    <submittedName>
        <fullName evidence="2">Nucleotide exchange factor GrpE</fullName>
    </submittedName>
</protein>
<comment type="caution">
    <text evidence="2">The sequence shown here is derived from an EMBL/GenBank/DDBJ whole genome shotgun (WGS) entry which is preliminary data.</text>
</comment>
<dbReference type="EMBL" id="WSLF01000008">
    <property type="protein sequence ID" value="KAE9633454.1"/>
    <property type="molecule type" value="Genomic_DNA"/>
</dbReference>
<dbReference type="GO" id="GO:0000774">
    <property type="term" value="F:adenyl-nucleotide exchange factor activity"/>
    <property type="evidence" value="ECO:0007669"/>
    <property type="project" value="InterPro"/>
</dbReference>
<evidence type="ECO:0000256" key="1">
    <source>
        <dbReference type="ARBA" id="ARBA00023186"/>
    </source>
</evidence>
<accession>A0A7C8HF77</accession>
<proteinExistence type="predicted"/>
<evidence type="ECO:0000313" key="3">
    <source>
        <dbReference type="Proteomes" id="UP000483018"/>
    </source>
</evidence>
<dbReference type="OrthoDB" id="9789811at2"/>